<feature type="transmembrane region" description="Helical" evidence="1">
    <location>
        <begin position="129"/>
        <end position="151"/>
    </location>
</feature>
<dbReference type="AlphaFoldDB" id="A0A812BEL7"/>
<dbReference type="Proteomes" id="UP000597762">
    <property type="component" value="Unassembled WGS sequence"/>
</dbReference>
<proteinExistence type="predicted"/>
<gene>
    <name evidence="2" type="ORF">SPHA_16932</name>
</gene>
<accession>A0A812BEL7</accession>
<feature type="transmembrane region" description="Helical" evidence="1">
    <location>
        <begin position="197"/>
        <end position="218"/>
    </location>
</feature>
<dbReference type="EMBL" id="CAHIKZ030000601">
    <property type="protein sequence ID" value="CAE1228723.1"/>
    <property type="molecule type" value="Genomic_DNA"/>
</dbReference>
<evidence type="ECO:0000313" key="2">
    <source>
        <dbReference type="EMBL" id="CAE1228723.1"/>
    </source>
</evidence>
<keyword evidence="1" id="KW-0472">Membrane</keyword>
<feature type="transmembrane region" description="Helical" evidence="1">
    <location>
        <begin position="171"/>
        <end position="190"/>
    </location>
</feature>
<sequence>MRSGAIANGRSSRSRVTSSLPRDVHHVGFTRQTYACPLCPACLSAPGKYLEEFLSLNVPDRDWTKLTKSQRILLFRYVHTSSSTTTLRNIANSPNVHKKPPQTPQQPGTPLVDSFLSFTRLSLFTFSRYNFLLFSSLPIFLFVFSFSLLYISPPLFLFRLLFSSVPFSFHLIYFFILFPFSLFCFCFFFLPRSTLPYFSSFSFSFTYANFFLSLPISLPPPPTPMLSS</sequence>
<comment type="caution">
    <text evidence="2">The sequence shown here is derived from an EMBL/GenBank/DDBJ whole genome shotgun (WGS) entry which is preliminary data.</text>
</comment>
<evidence type="ECO:0000256" key="1">
    <source>
        <dbReference type="SAM" id="Phobius"/>
    </source>
</evidence>
<keyword evidence="1" id="KW-1133">Transmembrane helix</keyword>
<keyword evidence="1" id="KW-0812">Transmembrane</keyword>
<keyword evidence="3" id="KW-1185">Reference proteome</keyword>
<reference evidence="2" key="1">
    <citation type="submission" date="2021-01" db="EMBL/GenBank/DDBJ databases">
        <authorList>
            <person name="Li R."/>
            <person name="Bekaert M."/>
        </authorList>
    </citation>
    <scope>NUCLEOTIDE SEQUENCE</scope>
    <source>
        <strain evidence="2">Farmed</strain>
    </source>
</reference>
<protein>
    <submittedName>
        <fullName evidence="2">Uncharacterized protein</fullName>
    </submittedName>
</protein>
<organism evidence="2 3">
    <name type="scientific">Acanthosepion pharaonis</name>
    <name type="common">Pharaoh cuttlefish</name>
    <name type="synonym">Sepia pharaonis</name>
    <dbReference type="NCBI Taxonomy" id="158019"/>
    <lineage>
        <taxon>Eukaryota</taxon>
        <taxon>Metazoa</taxon>
        <taxon>Spiralia</taxon>
        <taxon>Lophotrochozoa</taxon>
        <taxon>Mollusca</taxon>
        <taxon>Cephalopoda</taxon>
        <taxon>Coleoidea</taxon>
        <taxon>Decapodiformes</taxon>
        <taxon>Sepiida</taxon>
        <taxon>Sepiina</taxon>
        <taxon>Sepiidae</taxon>
        <taxon>Acanthosepion</taxon>
    </lineage>
</organism>
<evidence type="ECO:0000313" key="3">
    <source>
        <dbReference type="Proteomes" id="UP000597762"/>
    </source>
</evidence>
<name>A0A812BEL7_ACAPH</name>